<protein>
    <submittedName>
        <fullName evidence="2">Uncharacterized protein</fullName>
    </submittedName>
</protein>
<keyword evidence="1" id="KW-0732">Signal</keyword>
<evidence type="ECO:0000256" key="1">
    <source>
        <dbReference type="SAM" id="SignalP"/>
    </source>
</evidence>
<feature type="signal peptide" evidence="1">
    <location>
        <begin position="1"/>
        <end position="18"/>
    </location>
</feature>
<dbReference type="KEGG" id="osu:NT6N_38950"/>
<dbReference type="EMBL" id="AP026866">
    <property type="protein sequence ID" value="BDS08855.1"/>
    <property type="molecule type" value="Genomic_DNA"/>
</dbReference>
<dbReference type="AlphaFoldDB" id="A0AAT9FSF4"/>
<feature type="chain" id="PRO_5043803905" evidence="1">
    <location>
        <begin position="19"/>
        <end position="180"/>
    </location>
</feature>
<accession>A0AAT9FSF4</accession>
<gene>
    <name evidence="2" type="ORF">NT6N_38950</name>
</gene>
<sequence length="180" mass="20041">MIRLFLILILATASICSAGVYDTLQFGDSRETVTKKLQASKMVKATMDSTFFGRTGLNGVFKCNAKLAGLTYHLYFGWDDNGGLNEITLRSGEVPMAEYNTSIKNAWAEANALFTQVYNTPAQNAGYPNKSDFKQHDILISHIWHKGENQSILMGPGINKGKCYLAIRFVNQRIEPVRVP</sequence>
<name>A0AAT9FSF4_9BACT</name>
<evidence type="ECO:0000313" key="2">
    <source>
        <dbReference type="EMBL" id="BDS08855.1"/>
    </source>
</evidence>
<reference evidence="2" key="1">
    <citation type="submission" date="2024-07" db="EMBL/GenBank/DDBJ databases">
        <title>Complete genome sequence of Verrucomicrobiaceae bacterium NT6N.</title>
        <authorList>
            <person name="Huang C."/>
            <person name="Takami H."/>
            <person name="Hamasaki K."/>
        </authorList>
    </citation>
    <scope>NUCLEOTIDE SEQUENCE</scope>
    <source>
        <strain evidence="2">NT6N</strain>
    </source>
</reference>
<proteinExistence type="predicted"/>
<organism evidence="2">
    <name type="scientific">Oceaniferula spumae</name>
    <dbReference type="NCBI Taxonomy" id="2979115"/>
    <lineage>
        <taxon>Bacteria</taxon>
        <taxon>Pseudomonadati</taxon>
        <taxon>Verrucomicrobiota</taxon>
        <taxon>Verrucomicrobiia</taxon>
        <taxon>Verrucomicrobiales</taxon>
        <taxon>Verrucomicrobiaceae</taxon>
        <taxon>Oceaniferula</taxon>
    </lineage>
</organism>